<sequence>MAYCTGTDCRQRHSDRNSGSSAVSGQLCAGEPMKDQLKLSALMRPHWRWWLLSLALGALTLASIMGLFTVSGWFITASALAGLQLASAGSFNYFGPAALIRFFAISRTAGRYFERLSSHNAILLLLQQLRLWFMRRFLASSVQPDTKSADLLQKLITDIDRLDQWPLRVIAPVFWACLISAGWLTLLWFWQNDLAQLAFCYLLGLLLVPVFAVLLGYSRACTLVEMASQRRQELLEPLSALTMLQLHQGWTAAEQQWQQTEQQYQKLVWRQSVLDLCCQFLLLSILALMAFHLLWTALPLLQQQQISIAALVAMLMSTLALTELWLPLATLYRHLADSLMAKQRLDQIQPQVPKGSLHHLSGPLTLELQQVSVAYPDAIQQTSAVNYQLKSGEMLWLQGPSGVGKSTFLCTLAGWLQPASGRILLNGQELQLYQDSTLRHHIGLLSQQVSLFNMSLAANLRLAKPQASDEELRQVLADAQLEQWLTHLPLGLDTELGEYGVAVSGGQARRIALARLLLQPHQILLLDEPFVGLDPATADQLFQILSRRCSQQILIIASHQSLPALKNCQQLQLKLL</sequence>
<evidence type="ECO:0000313" key="11">
    <source>
        <dbReference type="EMBL" id="TXK82806.1"/>
    </source>
</evidence>
<evidence type="ECO:0000256" key="6">
    <source>
        <dbReference type="ARBA" id="ARBA00023136"/>
    </source>
</evidence>
<dbReference type="InterPro" id="IPR011527">
    <property type="entry name" value="ABC1_TM_dom"/>
</dbReference>
<dbReference type="GO" id="GO:0034775">
    <property type="term" value="P:glutathione transmembrane transport"/>
    <property type="evidence" value="ECO:0007669"/>
    <property type="project" value="InterPro"/>
</dbReference>
<dbReference type="Gene3D" id="3.40.50.300">
    <property type="entry name" value="P-loop containing nucleotide triphosphate hydrolases"/>
    <property type="match status" value="1"/>
</dbReference>
<dbReference type="SUPFAM" id="SSF52540">
    <property type="entry name" value="P-loop containing nucleoside triphosphate hydrolases"/>
    <property type="match status" value="1"/>
</dbReference>
<organism evidence="11 12">
    <name type="scientific">Rheinheimera tangshanensis</name>
    <dbReference type="NCBI Taxonomy" id="400153"/>
    <lineage>
        <taxon>Bacteria</taxon>
        <taxon>Pseudomonadati</taxon>
        <taxon>Pseudomonadota</taxon>
        <taxon>Gammaproteobacteria</taxon>
        <taxon>Chromatiales</taxon>
        <taxon>Chromatiaceae</taxon>
        <taxon>Rheinheimera</taxon>
    </lineage>
</organism>
<feature type="transmembrane region" description="Helical" evidence="8">
    <location>
        <begin position="196"/>
        <end position="217"/>
    </location>
</feature>
<dbReference type="SUPFAM" id="SSF90123">
    <property type="entry name" value="ABC transporter transmembrane region"/>
    <property type="match status" value="1"/>
</dbReference>
<dbReference type="InterPro" id="IPR036640">
    <property type="entry name" value="ABC1_TM_sf"/>
</dbReference>
<dbReference type="PROSITE" id="PS50929">
    <property type="entry name" value="ABC_TM1F"/>
    <property type="match status" value="1"/>
</dbReference>
<keyword evidence="12" id="KW-1185">Reference proteome</keyword>
<feature type="transmembrane region" description="Helical" evidence="8">
    <location>
        <begin position="169"/>
        <end position="190"/>
    </location>
</feature>
<feature type="transmembrane region" description="Helical" evidence="8">
    <location>
        <begin position="306"/>
        <end position="332"/>
    </location>
</feature>
<dbReference type="InterPro" id="IPR027417">
    <property type="entry name" value="P-loop_NTPase"/>
</dbReference>
<keyword evidence="5 8" id="KW-1133">Transmembrane helix</keyword>
<dbReference type="Proteomes" id="UP000321814">
    <property type="component" value="Unassembled WGS sequence"/>
</dbReference>
<keyword evidence="4" id="KW-0067">ATP-binding</keyword>
<comment type="caution">
    <text evidence="11">The sequence shown here is derived from an EMBL/GenBank/DDBJ whole genome shotgun (WGS) entry which is preliminary data.</text>
</comment>
<feature type="region of interest" description="Disordered" evidence="7">
    <location>
        <begin position="1"/>
        <end position="24"/>
    </location>
</feature>
<gene>
    <name evidence="11" type="primary">cydC</name>
    <name evidence="11" type="ORF">FU839_00490</name>
</gene>
<dbReference type="PROSITE" id="PS50893">
    <property type="entry name" value="ABC_TRANSPORTER_2"/>
    <property type="match status" value="1"/>
</dbReference>
<dbReference type="GO" id="GO:0045454">
    <property type="term" value="P:cell redox homeostasis"/>
    <property type="evidence" value="ECO:0007669"/>
    <property type="project" value="InterPro"/>
</dbReference>
<evidence type="ECO:0000256" key="2">
    <source>
        <dbReference type="ARBA" id="ARBA00022692"/>
    </source>
</evidence>
<feature type="domain" description="ABC transmembrane type-1" evidence="10">
    <location>
        <begin position="56"/>
        <end position="337"/>
    </location>
</feature>
<dbReference type="InterPro" id="IPR039421">
    <property type="entry name" value="Type_1_exporter"/>
</dbReference>
<dbReference type="InterPro" id="IPR003593">
    <property type="entry name" value="AAA+_ATPase"/>
</dbReference>
<evidence type="ECO:0000256" key="5">
    <source>
        <dbReference type="ARBA" id="ARBA00022989"/>
    </source>
</evidence>
<feature type="domain" description="ABC transporter" evidence="9">
    <location>
        <begin position="366"/>
        <end position="575"/>
    </location>
</feature>
<dbReference type="InterPro" id="IPR003439">
    <property type="entry name" value="ABC_transporter-like_ATP-bd"/>
</dbReference>
<dbReference type="GO" id="GO:0015421">
    <property type="term" value="F:ABC-type oligopeptide transporter activity"/>
    <property type="evidence" value="ECO:0007669"/>
    <property type="project" value="TreeGrafter"/>
</dbReference>
<dbReference type="InterPro" id="IPR017871">
    <property type="entry name" value="ABC_transporter-like_CS"/>
</dbReference>
<dbReference type="Pfam" id="PF00005">
    <property type="entry name" value="ABC_tran"/>
    <property type="match status" value="1"/>
</dbReference>
<dbReference type="PANTHER" id="PTHR43394">
    <property type="entry name" value="ATP-DEPENDENT PERMEASE MDL1, MITOCHONDRIAL"/>
    <property type="match status" value="1"/>
</dbReference>
<evidence type="ECO:0000259" key="9">
    <source>
        <dbReference type="PROSITE" id="PS50893"/>
    </source>
</evidence>
<dbReference type="EMBL" id="VRLR01000001">
    <property type="protein sequence ID" value="TXK82806.1"/>
    <property type="molecule type" value="Genomic_DNA"/>
</dbReference>
<feature type="transmembrane region" description="Helical" evidence="8">
    <location>
        <begin position="81"/>
        <end position="104"/>
    </location>
</feature>
<keyword evidence="3" id="KW-0547">Nucleotide-binding</keyword>
<evidence type="ECO:0000256" key="8">
    <source>
        <dbReference type="SAM" id="Phobius"/>
    </source>
</evidence>
<proteinExistence type="predicted"/>
<dbReference type="NCBIfam" id="TIGR02868">
    <property type="entry name" value="CydC"/>
    <property type="match status" value="1"/>
</dbReference>
<keyword evidence="2 8" id="KW-0812">Transmembrane</keyword>
<dbReference type="GO" id="GO:0016887">
    <property type="term" value="F:ATP hydrolysis activity"/>
    <property type="evidence" value="ECO:0007669"/>
    <property type="project" value="InterPro"/>
</dbReference>
<dbReference type="SMART" id="SM00382">
    <property type="entry name" value="AAA"/>
    <property type="match status" value="1"/>
</dbReference>
<keyword evidence="6 8" id="KW-0472">Membrane</keyword>
<accession>A0A5C8LZT3</accession>
<evidence type="ECO:0000256" key="3">
    <source>
        <dbReference type="ARBA" id="ARBA00022741"/>
    </source>
</evidence>
<evidence type="ECO:0000256" key="4">
    <source>
        <dbReference type="ARBA" id="ARBA00022840"/>
    </source>
</evidence>
<feature type="transmembrane region" description="Helical" evidence="8">
    <location>
        <begin position="49"/>
        <end position="75"/>
    </location>
</feature>
<dbReference type="InterPro" id="IPR014223">
    <property type="entry name" value="ABC_CydC/D"/>
</dbReference>
<comment type="subcellular location">
    <subcellularLocation>
        <location evidence="1">Cell membrane</location>
        <topology evidence="1">Multi-pass membrane protein</topology>
    </subcellularLocation>
</comment>
<dbReference type="Gene3D" id="1.20.1560.10">
    <property type="entry name" value="ABC transporter type 1, transmembrane domain"/>
    <property type="match status" value="1"/>
</dbReference>
<feature type="transmembrane region" description="Helical" evidence="8">
    <location>
        <begin position="273"/>
        <end position="294"/>
    </location>
</feature>
<protein>
    <submittedName>
        <fullName evidence="11">Thiol reductant ABC exporter subunit CydC</fullName>
    </submittedName>
</protein>
<reference evidence="11 12" key="1">
    <citation type="submission" date="2019-08" db="EMBL/GenBank/DDBJ databases">
        <title>Draft genome analysis of Rheinheimera tangshanensis isolated from the roots of fresh rice plants (Oryza sativa).</title>
        <authorList>
            <person name="Yu Q."/>
            <person name="Qi Y."/>
            <person name="Zhang H."/>
            <person name="Pu J."/>
        </authorList>
    </citation>
    <scope>NUCLEOTIDE SEQUENCE [LARGE SCALE GENOMIC DNA]</scope>
    <source>
        <strain evidence="11 12">JA3-B52</strain>
    </source>
</reference>
<dbReference type="PANTHER" id="PTHR43394:SF1">
    <property type="entry name" value="ATP-BINDING CASSETTE SUB-FAMILY B MEMBER 10, MITOCHONDRIAL"/>
    <property type="match status" value="1"/>
</dbReference>
<dbReference type="OrthoDB" id="6336411at2"/>
<evidence type="ECO:0000256" key="1">
    <source>
        <dbReference type="ARBA" id="ARBA00004651"/>
    </source>
</evidence>
<dbReference type="GO" id="GO:0005524">
    <property type="term" value="F:ATP binding"/>
    <property type="evidence" value="ECO:0007669"/>
    <property type="project" value="UniProtKB-KW"/>
</dbReference>
<evidence type="ECO:0000313" key="12">
    <source>
        <dbReference type="Proteomes" id="UP000321814"/>
    </source>
</evidence>
<evidence type="ECO:0000256" key="7">
    <source>
        <dbReference type="SAM" id="MobiDB-lite"/>
    </source>
</evidence>
<evidence type="ECO:0000259" key="10">
    <source>
        <dbReference type="PROSITE" id="PS50929"/>
    </source>
</evidence>
<dbReference type="AlphaFoldDB" id="A0A5C8LZT3"/>
<dbReference type="GO" id="GO:0005886">
    <property type="term" value="C:plasma membrane"/>
    <property type="evidence" value="ECO:0007669"/>
    <property type="project" value="UniProtKB-SubCell"/>
</dbReference>
<name>A0A5C8LZT3_9GAMM</name>
<dbReference type="PROSITE" id="PS00211">
    <property type="entry name" value="ABC_TRANSPORTER_1"/>
    <property type="match status" value="1"/>
</dbReference>